<name>A0ABV8JF88_9BACL</name>
<dbReference type="InterPro" id="IPR001761">
    <property type="entry name" value="Peripla_BP/Lac1_sug-bd_dom"/>
</dbReference>
<accession>A0ABV8JF88</accession>
<dbReference type="InterPro" id="IPR028082">
    <property type="entry name" value="Peripla_BP_I"/>
</dbReference>
<dbReference type="PANTHER" id="PTHR30146:SF95">
    <property type="entry name" value="RIBOSE OPERON REPRESSOR"/>
    <property type="match status" value="1"/>
</dbReference>
<keyword evidence="3 6" id="KW-0238">DNA-binding</keyword>
<evidence type="ECO:0000256" key="4">
    <source>
        <dbReference type="ARBA" id="ARBA00023163"/>
    </source>
</evidence>
<dbReference type="PANTHER" id="PTHR30146">
    <property type="entry name" value="LACI-RELATED TRANSCRIPTIONAL REPRESSOR"/>
    <property type="match status" value="1"/>
</dbReference>
<evidence type="ECO:0000256" key="1">
    <source>
        <dbReference type="ARBA" id="ARBA00022491"/>
    </source>
</evidence>
<dbReference type="Gene3D" id="1.10.260.40">
    <property type="entry name" value="lambda repressor-like DNA-binding domains"/>
    <property type="match status" value="1"/>
</dbReference>
<comment type="caution">
    <text evidence="6">The sequence shown here is derived from an EMBL/GenBank/DDBJ whole genome shotgun (WGS) entry which is preliminary data.</text>
</comment>
<evidence type="ECO:0000256" key="3">
    <source>
        <dbReference type="ARBA" id="ARBA00023125"/>
    </source>
</evidence>
<reference evidence="7" key="1">
    <citation type="journal article" date="2019" name="Int. J. Syst. Evol. Microbiol.">
        <title>The Global Catalogue of Microorganisms (GCM) 10K type strain sequencing project: providing services to taxonomists for standard genome sequencing and annotation.</title>
        <authorList>
            <consortium name="The Broad Institute Genomics Platform"/>
            <consortium name="The Broad Institute Genome Sequencing Center for Infectious Disease"/>
            <person name="Wu L."/>
            <person name="Ma J."/>
        </authorList>
    </citation>
    <scope>NUCLEOTIDE SEQUENCE [LARGE SCALE GENOMIC DNA]</scope>
    <source>
        <strain evidence="7">IBRC-M 10813</strain>
    </source>
</reference>
<keyword evidence="2" id="KW-0805">Transcription regulation</keyword>
<dbReference type="SUPFAM" id="SSF47413">
    <property type="entry name" value="lambda repressor-like DNA-binding domains"/>
    <property type="match status" value="1"/>
</dbReference>
<dbReference type="SMART" id="SM00354">
    <property type="entry name" value="HTH_LACI"/>
    <property type="match status" value="1"/>
</dbReference>
<dbReference type="CDD" id="cd01392">
    <property type="entry name" value="HTH_LacI"/>
    <property type="match status" value="1"/>
</dbReference>
<dbReference type="InterPro" id="IPR010982">
    <property type="entry name" value="Lambda_DNA-bd_dom_sf"/>
</dbReference>
<evidence type="ECO:0000313" key="7">
    <source>
        <dbReference type="Proteomes" id="UP001595843"/>
    </source>
</evidence>
<evidence type="ECO:0000256" key="2">
    <source>
        <dbReference type="ARBA" id="ARBA00023015"/>
    </source>
</evidence>
<dbReference type="InterPro" id="IPR000843">
    <property type="entry name" value="HTH_LacI"/>
</dbReference>
<dbReference type="PROSITE" id="PS00356">
    <property type="entry name" value="HTH_LACI_1"/>
    <property type="match status" value="1"/>
</dbReference>
<sequence length="333" mass="36445">MATIRDVAKQARVSVATVSRVLNGNGYVNLATEAKVRMAMEELNYEPNTVARGLAGKRTMMIAMILPDIVNPFFSELARAVEDTARAHQFTVIICNSDDRGAKEKTYIDVLRKRYVDGIIFASNTLGDEEILTMEEQEIPFVLLDRTPGMGRCSVVRSRNVDGARMAVNHLLQSGCRRVAHIAGSGDLLTGRERRRGYLDVVGEKGWFDPGLIVPGHFSVEGGKGAAMALMDHFPDVDGIFAGNDLMAVGALKVLHAMGVKVPDEVSLCGFDGIALTEVTVPELTTVAQPIYEMGATAAMELIRLIEGEPGGPREYELDVLLLKRESTRRRKR</sequence>
<evidence type="ECO:0000259" key="5">
    <source>
        <dbReference type="PROSITE" id="PS50932"/>
    </source>
</evidence>
<dbReference type="Proteomes" id="UP001595843">
    <property type="component" value="Unassembled WGS sequence"/>
</dbReference>
<keyword evidence="4" id="KW-0804">Transcription</keyword>
<organism evidence="6 7">
    <name type="scientific">Salinithrix halophila</name>
    <dbReference type="NCBI Taxonomy" id="1485204"/>
    <lineage>
        <taxon>Bacteria</taxon>
        <taxon>Bacillati</taxon>
        <taxon>Bacillota</taxon>
        <taxon>Bacilli</taxon>
        <taxon>Bacillales</taxon>
        <taxon>Thermoactinomycetaceae</taxon>
        <taxon>Salinithrix</taxon>
    </lineage>
</organism>
<keyword evidence="1" id="KW-0678">Repressor</keyword>
<dbReference type="PRINTS" id="PR00036">
    <property type="entry name" value="HTHLACI"/>
</dbReference>
<dbReference type="GO" id="GO:0003677">
    <property type="term" value="F:DNA binding"/>
    <property type="evidence" value="ECO:0007669"/>
    <property type="project" value="UniProtKB-KW"/>
</dbReference>
<gene>
    <name evidence="6" type="ORF">ACFOUO_03860</name>
</gene>
<dbReference type="SUPFAM" id="SSF53822">
    <property type="entry name" value="Periplasmic binding protein-like I"/>
    <property type="match status" value="1"/>
</dbReference>
<dbReference type="PROSITE" id="PS50932">
    <property type="entry name" value="HTH_LACI_2"/>
    <property type="match status" value="1"/>
</dbReference>
<evidence type="ECO:0000313" key="6">
    <source>
        <dbReference type="EMBL" id="MFC4075938.1"/>
    </source>
</evidence>
<dbReference type="Gene3D" id="3.40.50.2300">
    <property type="match status" value="2"/>
</dbReference>
<dbReference type="Pfam" id="PF00356">
    <property type="entry name" value="LacI"/>
    <property type="match status" value="1"/>
</dbReference>
<protein>
    <submittedName>
        <fullName evidence="6">LacI family DNA-binding transcriptional regulator</fullName>
    </submittedName>
</protein>
<dbReference type="Pfam" id="PF00532">
    <property type="entry name" value="Peripla_BP_1"/>
    <property type="match status" value="1"/>
</dbReference>
<dbReference type="EMBL" id="JBHSAP010000007">
    <property type="protein sequence ID" value="MFC4075938.1"/>
    <property type="molecule type" value="Genomic_DNA"/>
</dbReference>
<dbReference type="CDD" id="cd06267">
    <property type="entry name" value="PBP1_LacI_sugar_binding-like"/>
    <property type="match status" value="1"/>
</dbReference>
<proteinExistence type="predicted"/>
<dbReference type="RefSeq" id="WP_380702316.1">
    <property type="nucleotide sequence ID" value="NZ_JBHSAP010000007.1"/>
</dbReference>
<keyword evidence="7" id="KW-1185">Reference proteome</keyword>
<feature type="domain" description="HTH lacI-type" evidence="5">
    <location>
        <begin position="2"/>
        <end position="56"/>
    </location>
</feature>